<dbReference type="InterPro" id="IPR013187">
    <property type="entry name" value="F-box-assoc_dom_typ3"/>
</dbReference>
<dbReference type="InterPro" id="IPR050796">
    <property type="entry name" value="SCF_F-box_component"/>
</dbReference>
<dbReference type="NCBIfam" id="TIGR01640">
    <property type="entry name" value="F_box_assoc_1"/>
    <property type="match status" value="1"/>
</dbReference>
<dbReference type="InterPro" id="IPR001810">
    <property type="entry name" value="F-box_dom"/>
</dbReference>
<organism evidence="2 3">
    <name type="scientific">Carnegiea gigantea</name>
    <dbReference type="NCBI Taxonomy" id="171969"/>
    <lineage>
        <taxon>Eukaryota</taxon>
        <taxon>Viridiplantae</taxon>
        <taxon>Streptophyta</taxon>
        <taxon>Embryophyta</taxon>
        <taxon>Tracheophyta</taxon>
        <taxon>Spermatophyta</taxon>
        <taxon>Magnoliopsida</taxon>
        <taxon>eudicotyledons</taxon>
        <taxon>Gunneridae</taxon>
        <taxon>Pentapetalae</taxon>
        <taxon>Caryophyllales</taxon>
        <taxon>Cactineae</taxon>
        <taxon>Cactaceae</taxon>
        <taxon>Cactoideae</taxon>
        <taxon>Echinocereeae</taxon>
        <taxon>Carnegiea</taxon>
    </lineage>
</organism>
<comment type="caution">
    <text evidence="2">The sequence shown here is derived from an EMBL/GenBank/DDBJ whole genome shotgun (WGS) entry which is preliminary data.</text>
</comment>
<dbReference type="InterPro" id="IPR017451">
    <property type="entry name" value="F-box-assoc_interact_dom"/>
</dbReference>
<dbReference type="InterPro" id="IPR036047">
    <property type="entry name" value="F-box-like_dom_sf"/>
</dbReference>
<sequence length="598" mass="68305">MRSPLSLLARYFPIDPHSRIAGEELQRGGEREMSDILPSELWTEILVRLPVRSLLTLKCVSKSFLCLVQNPNFANLHFSRFNSLNSESNDSDLLLLERSVSFTVCRGDTSTKKWEFTISIDGGDDVVGYVNGLLWLHRFNSSIKYMLLCNPSIRKCLLIPPSPASHLGRTDVGFGYDLLSDDYKAVVIVHIGSDEYNFQFLSRTLVEVYSLKMGSWRSIGIDLVSGEWYLGKSVYANGAVHWMGGRYRGENFLGSKLHDFSHVISFDLGTEVFSYRDLPKTDVDEAYGCPLKLLLSIHGSLGLLYLSWRYICVWVMEENGWTQKYMMESSSMFYDYLSNLNYNVAERINNAVFCEKSSELVIAADKDGIISYNIEAKEYKIRHYCVTYDRRRIPPATRREKNVGASSTRAVDGNTGSTSAKNVYANGAIHWLAWNTVNNPPYFLDSCAVCFHVVSFDLGTEVFRFRELPKVNEDDNEYDNPFERTVKLPMTYRGSFAVCYISGFHICVWVMIENDWTKEWMIDSSHEFFCYLSKVRFNNHVYFNDAIFSGTTGELLIDTDKEGVISYNFNTCHYTSHKGVSCIGFGDTSRYSKEEESA</sequence>
<dbReference type="Pfam" id="PF00646">
    <property type="entry name" value="F-box"/>
    <property type="match status" value="1"/>
</dbReference>
<evidence type="ECO:0000313" key="2">
    <source>
        <dbReference type="EMBL" id="KAJ8449136.1"/>
    </source>
</evidence>
<dbReference type="Proteomes" id="UP001153076">
    <property type="component" value="Unassembled WGS sequence"/>
</dbReference>
<dbReference type="PROSITE" id="PS50181">
    <property type="entry name" value="FBOX"/>
    <property type="match status" value="1"/>
</dbReference>
<proteinExistence type="predicted"/>
<evidence type="ECO:0000259" key="1">
    <source>
        <dbReference type="PROSITE" id="PS50181"/>
    </source>
</evidence>
<dbReference type="OrthoDB" id="1264190at2759"/>
<evidence type="ECO:0000313" key="3">
    <source>
        <dbReference type="Proteomes" id="UP001153076"/>
    </source>
</evidence>
<feature type="domain" description="F-box" evidence="1">
    <location>
        <begin position="31"/>
        <end position="81"/>
    </location>
</feature>
<protein>
    <recommendedName>
        <fullName evidence="1">F-box domain-containing protein</fullName>
    </recommendedName>
</protein>
<gene>
    <name evidence="2" type="ORF">Cgig2_004191</name>
</gene>
<dbReference type="AlphaFoldDB" id="A0A9Q1KUM5"/>
<dbReference type="EMBL" id="JAKOGI010000025">
    <property type="protein sequence ID" value="KAJ8449136.1"/>
    <property type="molecule type" value="Genomic_DNA"/>
</dbReference>
<dbReference type="PANTHER" id="PTHR31672:SF13">
    <property type="entry name" value="F-BOX PROTEIN CPR30-LIKE"/>
    <property type="match status" value="1"/>
</dbReference>
<dbReference type="Gene3D" id="1.20.1280.50">
    <property type="match status" value="1"/>
</dbReference>
<dbReference type="PANTHER" id="PTHR31672">
    <property type="entry name" value="BNACNNG10540D PROTEIN"/>
    <property type="match status" value="1"/>
</dbReference>
<reference evidence="2" key="1">
    <citation type="submission" date="2022-04" db="EMBL/GenBank/DDBJ databases">
        <title>Carnegiea gigantea Genome sequencing and assembly v2.</title>
        <authorList>
            <person name="Copetti D."/>
            <person name="Sanderson M.J."/>
            <person name="Burquez A."/>
            <person name="Wojciechowski M.F."/>
        </authorList>
    </citation>
    <scope>NUCLEOTIDE SEQUENCE</scope>
    <source>
        <strain evidence="2">SGP5-SGP5p</strain>
        <tissue evidence="2">Aerial part</tissue>
    </source>
</reference>
<keyword evidence="3" id="KW-1185">Reference proteome</keyword>
<name>A0A9Q1KUM5_9CARY</name>
<dbReference type="Pfam" id="PF08268">
    <property type="entry name" value="FBA_3"/>
    <property type="match status" value="1"/>
</dbReference>
<dbReference type="SUPFAM" id="SSF81383">
    <property type="entry name" value="F-box domain"/>
    <property type="match status" value="1"/>
</dbReference>
<accession>A0A9Q1KUM5</accession>
<dbReference type="SMART" id="SM00256">
    <property type="entry name" value="FBOX"/>
    <property type="match status" value="1"/>
</dbReference>